<feature type="region of interest" description="Disordered" evidence="1">
    <location>
        <begin position="39"/>
        <end position="84"/>
    </location>
</feature>
<reference evidence="3" key="1">
    <citation type="submission" date="2022-10" db="EMBL/GenBank/DDBJ databases">
        <title>Genome assembly of Pristionchus species.</title>
        <authorList>
            <person name="Yoshida K."/>
            <person name="Sommer R.J."/>
        </authorList>
    </citation>
    <scope>NUCLEOTIDE SEQUENCE [LARGE SCALE GENOMIC DNA]</scope>
    <source>
        <strain evidence="3">RS5460</strain>
    </source>
</reference>
<proteinExistence type="predicted"/>
<feature type="non-terminal residue" evidence="2">
    <location>
        <position position="151"/>
    </location>
</feature>
<feature type="compositionally biased region" description="Acidic residues" evidence="1">
    <location>
        <begin position="51"/>
        <end position="63"/>
    </location>
</feature>
<feature type="region of interest" description="Disordered" evidence="1">
    <location>
        <begin position="102"/>
        <end position="151"/>
    </location>
</feature>
<comment type="caution">
    <text evidence="2">The sequence shown here is derived from an EMBL/GenBank/DDBJ whole genome shotgun (WGS) entry which is preliminary data.</text>
</comment>
<dbReference type="EMBL" id="BTRK01000003">
    <property type="protein sequence ID" value="GMR40081.1"/>
    <property type="molecule type" value="Genomic_DNA"/>
</dbReference>
<evidence type="ECO:0000313" key="3">
    <source>
        <dbReference type="Proteomes" id="UP001328107"/>
    </source>
</evidence>
<protein>
    <submittedName>
        <fullName evidence="2">Uncharacterized protein</fullName>
    </submittedName>
</protein>
<feature type="compositionally biased region" description="Low complexity" evidence="1">
    <location>
        <begin position="102"/>
        <end position="114"/>
    </location>
</feature>
<feature type="compositionally biased region" description="Low complexity" evidence="1">
    <location>
        <begin position="66"/>
        <end position="78"/>
    </location>
</feature>
<feature type="compositionally biased region" description="Low complexity" evidence="1">
    <location>
        <begin position="136"/>
        <end position="151"/>
    </location>
</feature>
<accession>A0AAN4ZFW1</accession>
<name>A0AAN4ZFW1_9BILA</name>
<gene>
    <name evidence="2" type="ORF">PMAYCL1PPCAC_10276</name>
</gene>
<evidence type="ECO:0000313" key="2">
    <source>
        <dbReference type="EMBL" id="GMR40081.1"/>
    </source>
</evidence>
<dbReference type="AlphaFoldDB" id="A0AAN4ZFW1"/>
<sequence>MDLEYLYSMVAQADFDEQSAFADQVWTVNDDGTVAIQATAGAEPLAVNLEREEEEGEEGDDEPGCSASSSSVPIPSSPYQAVPIPSYQASGAADCVSASIAEDASAGEASSDDGVGAGSRNGATPSRRFHPYRRPSSTTHSNSHEASSSAH</sequence>
<dbReference type="Proteomes" id="UP001328107">
    <property type="component" value="Unassembled WGS sequence"/>
</dbReference>
<keyword evidence="3" id="KW-1185">Reference proteome</keyword>
<organism evidence="2 3">
    <name type="scientific">Pristionchus mayeri</name>
    <dbReference type="NCBI Taxonomy" id="1317129"/>
    <lineage>
        <taxon>Eukaryota</taxon>
        <taxon>Metazoa</taxon>
        <taxon>Ecdysozoa</taxon>
        <taxon>Nematoda</taxon>
        <taxon>Chromadorea</taxon>
        <taxon>Rhabditida</taxon>
        <taxon>Rhabditina</taxon>
        <taxon>Diplogasteromorpha</taxon>
        <taxon>Diplogasteroidea</taxon>
        <taxon>Neodiplogasteridae</taxon>
        <taxon>Pristionchus</taxon>
    </lineage>
</organism>
<evidence type="ECO:0000256" key="1">
    <source>
        <dbReference type="SAM" id="MobiDB-lite"/>
    </source>
</evidence>